<dbReference type="Proteomes" id="UP000035489">
    <property type="component" value="Unassembled WGS sequence"/>
</dbReference>
<evidence type="ECO:0000313" key="2">
    <source>
        <dbReference type="Proteomes" id="UP000035489"/>
    </source>
</evidence>
<dbReference type="RefSeq" id="WP_047187647.1">
    <property type="nucleotide sequence ID" value="NZ_LCYG01000014.1"/>
</dbReference>
<name>A0A0H1RHT0_9HYPH</name>
<dbReference type="PATRIC" id="fig|1225564.3.peg.1002"/>
<organism evidence="1 2">
    <name type="scientific">Microvirga vignae</name>
    <dbReference type="NCBI Taxonomy" id="1225564"/>
    <lineage>
        <taxon>Bacteria</taxon>
        <taxon>Pseudomonadati</taxon>
        <taxon>Pseudomonadota</taxon>
        <taxon>Alphaproteobacteria</taxon>
        <taxon>Hyphomicrobiales</taxon>
        <taxon>Methylobacteriaceae</taxon>
        <taxon>Microvirga</taxon>
    </lineage>
</organism>
<dbReference type="AlphaFoldDB" id="A0A0H1RHT0"/>
<gene>
    <name evidence="1" type="ORF">AA309_03740</name>
</gene>
<protein>
    <submittedName>
        <fullName evidence="1">Uncharacterized protein</fullName>
    </submittedName>
</protein>
<dbReference type="EMBL" id="LCYG01000014">
    <property type="protein sequence ID" value="KLK94356.1"/>
    <property type="molecule type" value="Genomic_DNA"/>
</dbReference>
<sequence>MVFRRKPKPPLTEAARLVQQAVALIHGYWRDTSYRPSTADLTMFRQLEEMLFRSHGTVRRIAIRMERRFHDEPEINEQKWSR</sequence>
<keyword evidence="2" id="KW-1185">Reference proteome</keyword>
<proteinExistence type="predicted"/>
<reference evidence="1 2" key="1">
    <citation type="submission" date="2015-05" db="EMBL/GenBank/DDBJ databases">
        <title>Draft genome sequence of Microvirga vignae strain BR3299, a novel nitrogen fixing bacteria isolated from Brazil semi-aired region.</title>
        <authorList>
            <person name="Zilli J.E."/>
            <person name="Passos S.R."/>
            <person name="Leite J."/>
            <person name="Baldani J.I."/>
            <person name="Xavier G.R."/>
            <person name="Rumjaneck N.G."/>
            <person name="Simoes-Araujo J.L."/>
        </authorList>
    </citation>
    <scope>NUCLEOTIDE SEQUENCE [LARGE SCALE GENOMIC DNA]</scope>
    <source>
        <strain evidence="1 2">BR3299</strain>
    </source>
</reference>
<accession>A0A0H1RHT0</accession>
<dbReference type="OrthoDB" id="9851177at2"/>
<comment type="caution">
    <text evidence="1">The sequence shown here is derived from an EMBL/GenBank/DDBJ whole genome shotgun (WGS) entry which is preliminary data.</text>
</comment>
<evidence type="ECO:0000313" key="1">
    <source>
        <dbReference type="EMBL" id="KLK94356.1"/>
    </source>
</evidence>